<accession>A0A919QG69</accession>
<evidence type="ECO:0000256" key="1">
    <source>
        <dbReference type="PIRSR" id="PIRSR601310-1"/>
    </source>
</evidence>
<dbReference type="EMBL" id="BOOA01000045">
    <property type="protein sequence ID" value="GIH26820.1"/>
    <property type="molecule type" value="Genomic_DNA"/>
</dbReference>
<feature type="short sequence motif" description="Histidine triad motif" evidence="2 3">
    <location>
        <begin position="92"/>
        <end position="96"/>
    </location>
</feature>
<dbReference type="PANTHER" id="PTHR46648:SF1">
    <property type="entry name" value="ADENOSINE 5'-MONOPHOSPHORAMIDASE HNT1"/>
    <property type="match status" value="1"/>
</dbReference>
<protein>
    <submittedName>
        <fullName evidence="5">Hydrolase</fullName>
    </submittedName>
</protein>
<evidence type="ECO:0000256" key="3">
    <source>
        <dbReference type="PROSITE-ProRule" id="PRU00464"/>
    </source>
</evidence>
<sequence length="114" mass="12193">MIDQSCVFCDIVAERAPATVIRAWPETIAITPISPVTPGHVLVLPRTHVSDVADDPDVSGLTMTRAAELAAEHPAANIITSRGAAATQSIFHLHLHVVPRAHGDALPLPWTLQR</sequence>
<dbReference type="GO" id="GO:0009117">
    <property type="term" value="P:nucleotide metabolic process"/>
    <property type="evidence" value="ECO:0007669"/>
    <property type="project" value="TreeGrafter"/>
</dbReference>
<name>A0A919QG69_9ACTN</name>
<evidence type="ECO:0000256" key="2">
    <source>
        <dbReference type="PIRSR" id="PIRSR601310-3"/>
    </source>
</evidence>
<dbReference type="InterPro" id="IPR011146">
    <property type="entry name" value="HIT-like"/>
</dbReference>
<dbReference type="PRINTS" id="PR00332">
    <property type="entry name" value="HISTRIAD"/>
</dbReference>
<feature type="active site" description="Tele-AMP-histidine intermediate" evidence="1">
    <location>
        <position position="94"/>
    </location>
</feature>
<dbReference type="Pfam" id="PF01230">
    <property type="entry name" value="HIT"/>
    <property type="match status" value="1"/>
</dbReference>
<reference evidence="5" key="1">
    <citation type="submission" date="2021-01" db="EMBL/GenBank/DDBJ databases">
        <title>Whole genome shotgun sequence of Acrocarpospora phusangensis NBRC 108782.</title>
        <authorList>
            <person name="Komaki H."/>
            <person name="Tamura T."/>
        </authorList>
    </citation>
    <scope>NUCLEOTIDE SEQUENCE</scope>
    <source>
        <strain evidence="5">NBRC 108782</strain>
    </source>
</reference>
<dbReference type="PANTHER" id="PTHR46648">
    <property type="entry name" value="HIT FAMILY PROTEIN 1"/>
    <property type="match status" value="1"/>
</dbReference>
<evidence type="ECO:0000313" key="5">
    <source>
        <dbReference type="EMBL" id="GIH26820.1"/>
    </source>
</evidence>
<dbReference type="Gene3D" id="3.30.428.10">
    <property type="entry name" value="HIT-like"/>
    <property type="match status" value="1"/>
</dbReference>
<comment type="caution">
    <text evidence="5">The sequence shown here is derived from an EMBL/GenBank/DDBJ whole genome shotgun (WGS) entry which is preliminary data.</text>
</comment>
<dbReference type="Proteomes" id="UP000640052">
    <property type="component" value="Unassembled WGS sequence"/>
</dbReference>
<dbReference type="PROSITE" id="PS51084">
    <property type="entry name" value="HIT_2"/>
    <property type="match status" value="1"/>
</dbReference>
<keyword evidence="6" id="KW-1185">Reference proteome</keyword>
<dbReference type="AlphaFoldDB" id="A0A919QG69"/>
<feature type="domain" description="HIT" evidence="4">
    <location>
        <begin position="7"/>
        <end position="107"/>
    </location>
</feature>
<evidence type="ECO:0000259" key="4">
    <source>
        <dbReference type="PROSITE" id="PS51084"/>
    </source>
</evidence>
<proteinExistence type="predicted"/>
<organism evidence="5 6">
    <name type="scientific">Acrocarpospora phusangensis</name>
    <dbReference type="NCBI Taxonomy" id="1070424"/>
    <lineage>
        <taxon>Bacteria</taxon>
        <taxon>Bacillati</taxon>
        <taxon>Actinomycetota</taxon>
        <taxon>Actinomycetes</taxon>
        <taxon>Streptosporangiales</taxon>
        <taxon>Streptosporangiaceae</taxon>
        <taxon>Acrocarpospora</taxon>
    </lineage>
</organism>
<gene>
    <name evidence="5" type="ORF">Aph01nite_51300</name>
</gene>
<keyword evidence="5" id="KW-0378">Hydrolase</keyword>
<dbReference type="GO" id="GO:0016787">
    <property type="term" value="F:hydrolase activity"/>
    <property type="evidence" value="ECO:0007669"/>
    <property type="project" value="UniProtKB-KW"/>
</dbReference>
<dbReference type="InterPro" id="IPR001310">
    <property type="entry name" value="Histidine_triad_HIT"/>
</dbReference>
<dbReference type="RefSeq" id="WP_204043488.1">
    <property type="nucleotide sequence ID" value="NZ_BOOA01000045.1"/>
</dbReference>
<dbReference type="InterPro" id="IPR036265">
    <property type="entry name" value="HIT-like_sf"/>
</dbReference>
<dbReference type="SUPFAM" id="SSF54197">
    <property type="entry name" value="HIT-like"/>
    <property type="match status" value="1"/>
</dbReference>
<evidence type="ECO:0000313" key="6">
    <source>
        <dbReference type="Proteomes" id="UP000640052"/>
    </source>
</evidence>